<dbReference type="Proteomes" id="UP000005824">
    <property type="component" value="Unassembled WGS sequence"/>
</dbReference>
<dbReference type="STRING" id="497964.CfE428DRAFT_2486"/>
<feature type="domain" description="Putative restriction endonuclease" evidence="1">
    <location>
        <begin position="16"/>
        <end position="176"/>
    </location>
</feature>
<dbReference type="PANTHER" id="PTHR35400:SF1">
    <property type="entry name" value="SLR1083 PROTEIN"/>
    <property type="match status" value="1"/>
</dbReference>
<gene>
    <name evidence="2" type="ORF">CfE428DRAFT_2486</name>
</gene>
<dbReference type="eggNOG" id="COG4636">
    <property type="taxonomic scope" value="Bacteria"/>
</dbReference>
<dbReference type="Gene3D" id="3.90.1570.10">
    <property type="entry name" value="tt1808, chain A"/>
    <property type="match status" value="1"/>
</dbReference>
<keyword evidence="3" id="KW-1185">Reference proteome</keyword>
<sequence length="188" mass="21103">MSSVIAAETYRWTVGEYQRLGETGFFHEDDRVELLNGDIVIMAPIGIRHIKAVRNLNRVMVLRYDGRALVDVQSPVVIDGHSEPQPDILLLHPRAKSRESLPIPEDVLVLVEVAESSLAYDLKDKRQAYARAGIVEYWLLDLTKSQMYVFCDPTEEGYRSEKIVAANESVAPLAFPNEPIALSELLAP</sequence>
<dbReference type="RefSeq" id="WP_006979811.1">
    <property type="nucleotide sequence ID" value="NZ_ABVL01000006.1"/>
</dbReference>
<comment type="caution">
    <text evidence="2">The sequence shown here is derived from an EMBL/GenBank/DDBJ whole genome shotgun (WGS) entry which is preliminary data.</text>
</comment>
<dbReference type="EMBL" id="ABVL01000006">
    <property type="protein sequence ID" value="EDY19897.1"/>
    <property type="molecule type" value="Genomic_DNA"/>
</dbReference>
<evidence type="ECO:0000259" key="1">
    <source>
        <dbReference type="Pfam" id="PF05685"/>
    </source>
</evidence>
<dbReference type="InterPro" id="IPR011335">
    <property type="entry name" value="Restrct_endonuc-II-like"/>
</dbReference>
<dbReference type="Pfam" id="PF05685">
    <property type="entry name" value="Uma2"/>
    <property type="match status" value="1"/>
</dbReference>
<protein>
    <recommendedName>
        <fullName evidence="1">Putative restriction endonuclease domain-containing protein</fullName>
    </recommendedName>
</protein>
<accession>B4D0N5</accession>
<proteinExistence type="predicted"/>
<evidence type="ECO:0000313" key="3">
    <source>
        <dbReference type="Proteomes" id="UP000005824"/>
    </source>
</evidence>
<evidence type="ECO:0000313" key="2">
    <source>
        <dbReference type="EMBL" id="EDY19897.1"/>
    </source>
</evidence>
<dbReference type="InterPro" id="IPR008538">
    <property type="entry name" value="Uma2"/>
</dbReference>
<dbReference type="PANTHER" id="PTHR35400">
    <property type="entry name" value="SLR1083 PROTEIN"/>
    <property type="match status" value="1"/>
</dbReference>
<dbReference type="InParanoid" id="B4D0N5"/>
<dbReference type="InterPro" id="IPR012296">
    <property type="entry name" value="Nuclease_put_TT1808"/>
</dbReference>
<dbReference type="AlphaFoldDB" id="B4D0N5"/>
<organism evidence="2 3">
    <name type="scientific">Chthoniobacter flavus Ellin428</name>
    <dbReference type="NCBI Taxonomy" id="497964"/>
    <lineage>
        <taxon>Bacteria</taxon>
        <taxon>Pseudomonadati</taxon>
        <taxon>Verrucomicrobiota</taxon>
        <taxon>Spartobacteria</taxon>
        <taxon>Chthoniobacterales</taxon>
        <taxon>Chthoniobacteraceae</taxon>
        <taxon>Chthoniobacter</taxon>
    </lineage>
</organism>
<reference evidence="2 3" key="1">
    <citation type="journal article" date="2011" name="J. Bacteriol.">
        <title>Genome sequence of Chthoniobacter flavus Ellin428, an aerobic heterotrophic soil bacterium.</title>
        <authorList>
            <person name="Kant R."/>
            <person name="van Passel M.W."/>
            <person name="Palva A."/>
            <person name="Lucas S."/>
            <person name="Lapidus A."/>
            <person name="Glavina Del Rio T."/>
            <person name="Dalin E."/>
            <person name="Tice H."/>
            <person name="Bruce D."/>
            <person name="Goodwin L."/>
            <person name="Pitluck S."/>
            <person name="Larimer F.W."/>
            <person name="Land M.L."/>
            <person name="Hauser L."/>
            <person name="Sangwan P."/>
            <person name="de Vos W.M."/>
            <person name="Janssen P.H."/>
            <person name="Smidt H."/>
        </authorList>
    </citation>
    <scope>NUCLEOTIDE SEQUENCE [LARGE SCALE GENOMIC DNA]</scope>
    <source>
        <strain evidence="2 3">Ellin428</strain>
    </source>
</reference>
<dbReference type="SUPFAM" id="SSF52980">
    <property type="entry name" value="Restriction endonuclease-like"/>
    <property type="match status" value="1"/>
</dbReference>
<dbReference type="CDD" id="cd06260">
    <property type="entry name" value="DUF820-like"/>
    <property type="match status" value="1"/>
</dbReference>
<name>B4D0N5_9BACT</name>